<evidence type="ECO:0000256" key="4">
    <source>
        <dbReference type="ARBA" id="ARBA00023242"/>
    </source>
</evidence>
<dbReference type="InterPro" id="IPR009072">
    <property type="entry name" value="Histone-fold"/>
</dbReference>
<dbReference type="GO" id="GO:0046982">
    <property type="term" value="F:protein heterodimerization activity"/>
    <property type="evidence" value="ECO:0007669"/>
    <property type="project" value="InterPro"/>
</dbReference>
<keyword evidence="4" id="KW-0539">Nucleus</keyword>
<reference evidence="7 8" key="1">
    <citation type="journal article" date="2009" name="Nature">
        <title>Evolution of pathogenicity and sexual reproduction in eight Candida genomes.</title>
        <authorList>
            <person name="Butler G."/>
            <person name="Rasmussen M.D."/>
            <person name="Lin M.F."/>
            <person name="Santos M.A."/>
            <person name="Sakthikumar S."/>
            <person name="Munro C.A."/>
            <person name="Rheinbay E."/>
            <person name="Grabherr M."/>
            <person name="Forche A."/>
            <person name="Reedy J.L."/>
            <person name="Agrafioti I."/>
            <person name="Arnaud M.B."/>
            <person name="Bates S."/>
            <person name="Brown A.J."/>
            <person name="Brunke S."/>
            <person name="Costanzo M.C."/>
            <person name="Fitzpatrick D.A."/>
            <person name="de Groot P.W."/>
            <person name="Harris D."/>
            <person name="Hoyer L.L."/>
            <person name="Hube B."/>
            <person name="Klis F.M."/>
            <person name="Kodira C."/>
            <person name="Lennard N."/>
            <person name="Logue M.E."/>
            <person name="Martin R."/>
            <person name="Neiman A.M."/>
            <person name="Nikolaou E."/>
            <person name="Quail M.A."/>
            <person name="Quinn J."/>
            <person name="Santos M.C."/>
            <person name="Schmitzberger F.F."/>
            <person name="Sherlock G."/>
            <person name="Shah P."/>
            <person name="Silverstein K.A."/>
            <person name="Skrzypek M.S."/>
            <person name="Soll D."/>
            <person name="Staggs R."/>
            <person name="Stansfield I."/>
            <person name="Stumpf M.P."/>
            <person name="Sudbery P.E."/>
            <person name="Srikantha T."/>
            <person name="Zeng Q."/>
            <person name="Berman J."/>
            <person name="Berriman M."/>
            <person name="Heitman J."/>
            <person name="Gow N.A."/>
            <person name="Lorenz M.C."/>
            <person name="Birren B.W."/>
            <person name="Kellis M."/>
            <person name="Cuomo C.A."/>
        </authorList>
    </citation>
    <scope>NUCLEOTIDE SEQUENCE [LARGE SCALE GENOMIC DNA]</scope>
    <source>
        <strain evidence="8">ATCC 11503 / BCRC 21390 / CBS 2605 / JCM 1781 / NBRC 1676 / NRRL YB-4239</strain>
    </source>
</reference>
<dbReference type="SMART" id="SM00576">
    <property type="entry name" value="BTP"/>
    <property type="match status" value="1"/>
</dbReference>
<dbReference type="KEGG" id="lel:PVL30_000276"/>
<feature type="domain" description="Bromodomain associated" evidence="6">
    <location>
        <begin position="5"/>
        <end position="83"/>
    </location>
</feature>
<evidence type="ECO:0000256" key="1">
    <source>
        <dbReference type="ARBA" id="ARBA00004123"/>
    </source>
</evidence>
<feature type="region of interest" description="Disordered" evidence="5">
    <location>
        <begin position="402"/>
        <end position="424"/>
    </location>
</feature>
<dbReference type="OrthoDB" id="5402929at2759"/>
<dbReference type="InterPro" id="IPR006565">
    <property type="entry name" value="BTP"/>
</dbReference>
<dbReference type="VEuPathDB" id="FungiDB:LELG_00281"/>
<accession>A5DSE5</accession>
<dbReference type="OMA" id="NGFDKCK"/>
<dbReference type="GO" id="GO:0005634">
    <property type="term" value="C:nucleus"/>
    <property type="evidence" value="ECO:0007669"/>
    <property type="project" value="UniProtKB-SubCell"/>
</dbReference>
<feature type="region of interest" description="Disordered" evidence="5">
    <location>
        <begin position="490"/>
        <end position="520"/>
    </location>
</feature>
<name>A5DSE5_LODEL</name>
<evidence type="ECO:0000256" key="5">
    <source>
        <dbReference type="SAM" id="MobiDB-lite"/>
    </source>
</evidence>
<evidence type="ECO:0000256" key="2">
    <source>
        <dbReference type="ARBA" id="ARBA00023015"/>
    </source>
</evidence>
<organism evidence="7 8">
    <name type="scientific">Lodderomyces elongisporus (strain ATCC 11503 / CBS 2605 / JCM 1781 / NBRC 1676 / NRRL YB-4239)</name>
    <name type="common">Yeast</name>
    <name type="synonym">Saccharomyces elongisporus</name>
    <dbReference type="NCBI Taxonomy" id="379508"/>
    <lineage>
        <taxon>Eukaryota</taxon>
        <taxon>Fungi</taxon>
        <taxon>Dikarya</taxon>
        <taxon>Ascomycota</taxon>
        <taxon>Saccharomycotina</taxon>
        <taxon>Pichiomycetes</taxon>
        <taxon>Debaryomycetaceae</taxon>
        <taxon>Candida/Lodderomyces clade</taxon>
        <taxon>Lodderomyces</taxon>
    </lineage>
</organism>
<dbReference type="EMBL" id="CH981524">
    <property type="protein sequence ID" value="EDK42103.1"/>
    <property type="molecule type" value="Genomic_DNA"/>
</dbReference>
<dbReference type="STRING" id="379508.A5DSE5"/>
<evidence type="ECO:0000256" key="3">
    <source>
        <dbReference type="ARBA" id="ARBA00023163"/>
    </source>
</evidence>
<dbReference type="eggNOG" id="ENOG502S96D">
    <property type="taxonomic scope" value="Eukaryota"/>
</dbReference>
<evidence type="ECO:0000313" key="7">
    <source>
        <dbReference type="EMBL" id="EDK42103.1"/>
    </source>
</evidence>
<feature type="region of interest" description="Disordered" evidence="5">
    <location>
        <begin position="325"/>
        <end position="362"/>
    </location>
</feature>
<dbReference type="HOGENOM" id="CLU_039858_0_0_1"/>
<feature type="compositionally biased region" description="Basic and acidic residues" evidence="5">
    <location>
        <begin position="171"/>
        <end position="203"/>
    </location>
</feature>
<feature type="compositionally biased region" description="Low complexity" evidence="5">
    <location>
        <begin position="204"/>
        <end position="214"/>
    </location>
</feature>
<dbReference type="Gene3D" id="1.10.20.10">
    <property type="entry name" value="Histone, subunit A"/>
    <property type="match status" value="1"/>
</dbReference>
<feature type="region of interest" description="Disordered" evidence="5">
    <location>
        <begin position="145"/>
        <end position="229"/>
    </location>
</feature>
<dbReference type="Pfam" id="PF07524">
    <property type="entry name" value="Bromo_TP"/>
    <property type="match status" value="1"/>
</dbReference>
<evidence type="ECO:0000259" key="6">
    <source>
        <dbReference type="SMART" id="SM00576"/>
    </source>
</evidence>
<sequence>MSVEDSFNFSLLRISIAQILKAHGFDKCRPSQINILADLYIGFFNKLVQECLNCSQARTHTNLPELQDVVQSMINIGLIKTSNPLLVNDDVYNPEDEEKQYNTKSVYSFRDWVLRSYGHATTHKLNQVPQNLIDAIIEKRKLDNDDAGETAAEKRRRKHKERQEFYNQLKLNDDQQKQAEEHHRRQEEAEDNKHRQQLQRERQLQQQLQQPQQPHNNEDVLNEGGESNGLAVNVKTSTLLQNKRRMTWLNYLLEKDLKLGHDLKFLHANEYILDEFLKFQNDESFHPAETNTDLSELIKESDARDYIVSEIPRRKEVGDEARFDFIHSNGNGDETNDGNTDSREKDRGGQMMGKLREKQRRIKEEDAYNQELLGGEEKMRRFLPYNVKYSEVLLTDDVVLPSSEEKGDVEMGEGSSDDEPHDKVHEEIHEETREETHEEMQEGDYGGYEGADHSLHERELDGTLDIHTEQDNSGVGIGIGMEMGIGMDMDMDLDIGNGGGGDDDDDVADHEPVENSFFLS</sequence>
<dbReference type="Proteomes" id="UP000001996">
    <property type="component" value="Unassembled WGS sequence"/>
</dbReference>
<feature type="compositionally biased region" description="Low complexity" evidence="5">
    <location>
        <begin position="329"/>
        <end position="339"/>
    </location>
</feature>
<comment type="subcellular location">
    <subcellularLocation>
        <location evidence="1">Nucleus</location>
    </subcellularLocation>
</comment>
<keyword evidence="8" id="KW-1185">Reference proteome</keyword>
<evidence type="ECO:0000313" key="8">
    <source>
        <dbReference type="Proteomes" id="UP000001996"/>
    </source>
</evidence>
<keyword evidence="2" id="KW-0805">Transcription regulation</keyword>
<dbReference type="AlphaFoldDB" id="A5DSE5"/>
<gene>
    <name evidence="7" type="ORF">LELG_00281</name>
</gene>
<dbReference type="InParanoid" id="A5DSE5"/>
<proteinExistence type="predicted"/>
<keyword evidence="3" id="KW-0804">Transcription</keyword>
<dbReference type="GeneID" id="5235596"/>
<dbReference type="CDD" id="cd00076">
    <property type="entry name" value="HFD_SF"/>
    <property type="match status" value="1"/>
</dbReference>
<protein>
    <recommendedName>
        <fullName evidence="6">Bromodomain associated domain-containing protein</fullName>
    </recommendedName>
</protein>